<name>A0ABS8G2X8_9FIRM</name>
<dbReference type="EMBL" id="JAJEQX010000059">
    <property type="protein sequence ID" value="MCC2256239.1"/>
    <property type="molecule type" value="Genomic_DNA"/>
</dbReference>
<feature type="domain" description="Alpha-L-glutamate ligase-related protein ATP-grasp" evidence="1">
    <location>
        <begin position="10"/>
        <end position="156"/>
    </location>
</feature>
<organism evidence="2 3">
    <name type="scientific">Ruminococcus turbiniformis</name>
    <dbReference type="NCBI Taxonomy" id="2881258"/>
    <lineage>
        <taxon>Bacteria</taxon>
        <taxon>Bacillati</taxon>
        <taxon>Bacillota</taxon>
        <taxon>Clostridia</taxon>
        <taxon>Eubacteriales</taxon>
        <taxon>Oscillospiraceae</taxon>
        <taxon>Ruminococcus</taxon>
    </lineage>
</organism>
<evidence type="ECO:0000313" key="2">
    <source>
        <dbReference type="EMBL" id="MCC2256239.1"/>
    </source>
</evidence>
<dbReference type="Pfam" id="PF14397">
    <property type="entry name" value="ATPgrasp_ST"/>
    <property type="match status" value="1"/>
</dbReference>
<evidence type="ECO:0000313" key="3">
    <source>
        <dbReference type="Proteomes" id="UP001198151"/>
    </source>
</evidence>
<comment type="caution">
    <text evidence="2">The sequence shown here is derived from an EMBL/GenBank/DDBJ whole genome shotgun (WGS) entry which is preliminary data.</text>
</comment>
<dbReference type="Gene3D" id="3.30.470.20">
    <property type="entry name" value="ATP-grasp fold, B domain"/>
    <property type="match status" value="1"/>
</dbReference>
<keyword evidence="3" id="KW-1185">Reference proteome</keyword>
<evidence type="ECO:0000259" key="1">
    <source>
        <dbReference type="Pfam" id="PF14397"/>
    </source>
</evidence>
<dbReference type="InterPro" id="IPR039523">
    <property type="entry name" value="RimK-rel_E_lig_ATP-grasp"/>
</dbReference>
<dbReference type="RefSeq" id="WP_227709213.1">
    <property type="nucleotide sequence ID" value="NZ_JAJEQX010000059.1"/>
</dbReference>
<accession>A0ABS8G2X8</accession>
<sequence>MGGGKLFSDGQFIIEEIICQKGLLYEVNPSSVNTIRVNTLIDHGKPEVLCAFLRTGRKGSITDNLHSGGILWQINIQTGEIMFGTQADGQIVDTHPDSNIRLSGKKLKGFHEALQICLEAQKRIPEVPQVGWDVVISEDGIYLIEGNSGPGFWNCEKNNNCWKRMKKYLIDNHIQIVSSLSE</sequence>
<protein>
    <recommendedName>
        <fullName evidence="1">Alpha-L-glutamate ligase-related protein ATP-grasp domain-containing protein</fullName>
    </recommendedName>
</protein>
<dbReference type="Proteomes" id="UP001198151">
    <property type="component" value="Unassembled WGS sequence"/>
</dbReference>
<proteinExistence type="predicted"/>
<reference evidence="2 3" key="1">
    <citation type="submission" date="2021-10" db="EMBL/GenBank/DDBJ databases">
        <title>Anaerobic single-cell dispensing facilitates the cultivation of human gut bacteria.</title>
        <authorList>
            <person name="Afrizal A."/>
        </authorList>
    </citation>
    <scope>NUCLEOTIDE SEQUENCE [LARGE SCALE GENOMIC DNA]</scope>
    <source>
        <strain evidence="2 3">CLA-AA-H200</strain>
    </source>
</reference>
<gene>
    <name evidence="2" type="ORF">LKD70_17810</name>
</gene>